<proteinExistence type="predicted"/>
<feature type="region of interest" description="Disordered" evidence="1">
    <location>
        <begin position="1"/>
        <end position="47"/>
    </location>
</feature>
<feature type="region of interest" description="Disordered" evidence="1">
    <location>
        <begin position="63"/>
        <end position="110"/>
    </location>
</feature>
<accession>A0A3N4HH25</accession>
<gene>
    <name evidence="2" type="ORF">BJ508DRAFT_79398</name>
</gene>
<feature type="compositionally biased region" description="Low complexity" evidence="1">
    <location>
        <begin position="25"/>
        <end position="40"/>
    </location>
</feature>
<reference evidence="2 3" key="1">
    <citation type="journal article" date="2018" name="Nat. Ecol. Evol.">
        <title>Pezizomycetes genomes reveal the molecular basis of ectomycorrhizal truffle lifestyle.</title>
        <authorList>
            <person name="Murat C."/>
            <person name="Payen T."/>
            <person name="Noel B."/>
            <person name="Kuo A."/>
            <person name="Morin E."/>
            <person name="Chen J."/>
            <person name="Kohler A."/>
            <person name="Krizsan K."/>
            <person name="Balestrini R."/>
            <person name="Da Silva C."/>
            <person name="Montanini B."/>
            <person name="Hainaut M."/>
            <person name="Levati E."/>
            <person name="Barry K.W."/>
            <person name="Belfiori B."/>
            <person name="Cichocki N."/>
            <person name="Clum A."/>
            <person name="Dockter R.B."/>
            <person name="Fauchery L."/>
            <person name="Guy J."/>
            <person name="Iotti M."/>
            <person name="Le Tacon F."/>
            <person name="Lindquist E.A."/>
            <person name="Lipzen A."/>
            <person name="Malagnac F."/>
            <person name="Mello A."/>
            <person name="Molinier V."/>
            <person name="Miyauchi S."/>
            <person name="Poulain J."/>
            <person name="Riccioni C."/>
            <person name="Rubini A."/>
            <person name="Sitrit Y."/>
            <person name="Splivallo R."/>
            <person name="Traeger S."/>
            <person name="Wang M."/>
            <person name="Zifcakova L."/>
            <person name="Wipf D."/>
            <person name="Zambonelli A."/>
            <person name="Paolocci F."/>
            <person name="Nowrousian M."/>
            <person name="Ottonello S."/>
            <person name="Baldrian P."/>
            <person name="Spatafora J.W."/>
            <person name="Henrissat B."/>
            <person name="Nagy L.G."/>
            <person name="Aury J.M."/>
            <person name="Wincker P."/>
            <person name="Grigoriev I.V."/>
            <person name="Bonfante P."/>
            <person name="Martin F.M."/>
        </authorList>
    </citation>
    <scope>NUCLEOTIDE SEQUENCE [LARGE SCALE GENOMIC DNA]</scope>
    <source>
        <strain evidence="2 3">RN42</strain>
    </source>
</reference>
<dbReference type="Proteomes" id="UP000275078">
    <property type="component" value="Unassembled WGS sequence"/>
</dbReference>
<name>A0A3N4HH25_ASCIM</name>
<feature type="compositionally biased region" description="Low complexity" evidence="1">
    <location>
        <begin position="86"/>
        <end position="96"/>
    </location>
</feature>
<dbReference type="EMBL" id="ML119879">
    <property type="protein sequence ID" value="RPA72108.1"/>
    <property type="molecule type" value="Genomic_DNA"/>
</dbReference>
<sequence>MSKRAISPRPTSEASPHQQKRARATSSTSTTSSLTPLSSSREASELITTEPDDFFDFSALSTCDETSNAGSSRRQSLSLDEDSGSESDSSTRSAESPAPKPTTPDKPQRVNIYITPIVRVIVPIVQNVQDGGEQQKSVVQQEYMLHQGGLEAQSQFFRDKFSGNDTQMKPIEVTKKEEDTDGSLISSTQLSQGTLSVPIIELDTELFACSEDVWKAFTEFVYNEGKSYSVPSSSKTDARKVSEHKFHAQVWVLAHKLQARALMLEAAKNTYNWLHNPKDSRKVMTQAMEAVRIVHKYVESWKSTKSAPCAMRRVLAYFVARQITCARANMSVRITLKSCPYFMLDVIGEVNDADRWGNPPAIFREKLT</sequence>
<dbReference type="AlphaFoldDB" id="A0A3N4HH25"/>
<evidence type="ECO:0008006" key="4">
    <source>
        <dbReference type="Google" id="ProtNLM"/>
    </source>
</evidence>
<evidence type="ECO:0000313" key="2">
    <source>
        <dbReference type="EMBL" id="RPA72108.1"/>
    </source>
</evidence>
<feature type="compositionally biased region" description="Polar residues" evidence="1">
    <location>
        <begin position="63"/>
        <end position="75"/>
    </location>
</feature>
<evidence type="ECO:0000256" key="1">
    <source>
        <dbReference type="SAM" id="MobiDB-lite"/>
    </source>
</evidence>
<protein>
    <recommendedName>
        <fullName evidence="4">BTB domain-containing protein</fullName>
    </recommendedName>
</protein>
<evidence type="ECO:0000313" key="3">
    <source>
        <dbReference type="Proteomes" id="UP000275078"/>
    </source>
</evidence>
<keyword evidence="3" id="KW-1185">Reference proteome</keyword>
<organism evidence="2 3">
    <name type="scientific">Ascobolus immersus RN42</name>
    <dbReference type="NCBI Taxonomy" id="1160509"/>
    <lineage>
        <taxon>Eukaryota</taxon>
        <taxon>Fungi</taxon>
        <taxon>Dikarya</taxon>
        <taxon>Ascomycota</taxon>
        <taxon>Pezizomycotina</taxon>
        <taxon>Pezizomycetes</taxon>
        <taxon>Pezizales</taxon>
        <taxon>Ascobolaceae</taxon>
        <taxon>Ascobolus</taxon>
    </lineage>
</organism>